<organism evidence="1 2">
    <name type="scientific">Linum trigynum</name>
    <dbReference type="NCBI Taxonomy" id="586398"/>
    <lineage>
        <taxon>Eukaryota</taxon>
        <taxon>Viridiplantae</taxon>
        <taxon>Streptophyta</taxon>
        <taxon>Embryophyta</taxon>
        <taxon>Tracheophyta</taxon>
        <taxon>Spermatophyta</taxon>
        <taxon>Magnoliopsida</taxon>
        <taxon>eudicotyledons</taxon>
        <taxon>Gunneridae</taxon>
        <taxon>Pentapetalae</taxon>
        <taxon>rosids</taxon>
        <taxon>fabids</taxon>
        <taxon>Malpighiales</taxon>
        <taxon>Linaceae</taxon>
        <taxon>Linum</taxon>
    </lineage>
</organism>
<dbReference type="PANTHER" id="PTHR35121">
    <property type="entry name" value="HOMEODOMAIN PROTEIN 8, PUTATIVE-RELATED"/>
    <property type="match status" value="1"/>
</dbReference>
<sequence length="115" mass="12816">MSESFSVFDACISIFDMEKQRRPYHRFCDCALHKLKRSSSLKHSSSSGSNDDGSNMAIACLRRSVTFPGEKRTAAKMNRRGRLCFVGWVETTSKKRGAAAGENNVGTNFLIEDES</sequence>
<keyword evidence="2" id="KW-1185">Reference proteome</keyword>
<dbReference type="AlphaFoldDB" id="A0AAV2CSZ6"/>
<name>A0AAV2CSZ6_9ROSI</name>
<dbReference type="Proteomes" id="UP001497516">
    <property type="component" value="Chromosome 10"/>
</dbReference>
<reference evidence="1 2" key="1">
    <citation type="submission" date="2024-04" db="EMBL/GenBank/DDBJ databases">
        <authorList>
            <person name="Fracassetti M."/>
        </authorList>
    </citation>
    <scope>NUCLEOTIDE SEQUENCE [LARGE SCALE GENOMIC DNA]</scope>
</reference>
<accession>A0AAV2CSZ6</accession>
<protein>
    <submittedName>
        <fullName evidence="1">Uncharacterized protein</fullName>
    </submittedName>
</protein>
<dbReference type="PANTHER" id="PTHR35121:SF2">
    <property type="entry name" value="SWIM-TYPE DOMAIN-CONTAINING PROTEIN"/>
    <property type="match status" value="1"/>
</dbReference>
<dbReference type="EMBL" id="OZ034814">
    <property type="protein sequence ID" value="CAL1358928.1"/>
    <property type="molecule type" value="Genomic_DNA"/>
</dbReference>
<evidence type="ECO:0000313" key="1">
    <source>
        <dbReference type="EMBL" id="CAL1358928.1"/>
    </source>
</evidence>
<evidence type="ECO:0000313" key="2">
    <source>
        <dbReference type="Proteomes" id="UP001497516"/>
    </source>
</evidence>
<proteinExistence type="predicted"/>
<gene>
    <name evidence="1" type="ORF">LTRI10_LOCUS6450</name>
</gene>